<reference evidence="3" key="1">
    <citation type="journal article" date="2013" name="Science">
        <title>Comparative analysis of bat genomes provides insight into the evolution of flight and immunity.</title>
        <authorList>
            <person name="Zhang G."/>
            <person name="Cowled C."/>
            <person name="Shi Z."/>
            <person name="Huang Z."/>
            <person name="Bishop-Lilly K.A."/>
            <person name="Fang X."/>
            <person name="Wynne J.W."/>
            <person name="Xiong Z."/>
            <person name="Baker M.L."/>
            <person name="Zhao W."/>
            <person name="Tachedjian M."/>
            <person name="Zhu Y."/>
            <person name="Zhou P."/>
            <person name="Jiang X."/>
            <person name="Ng J."/>
            <person name="Yang L."/>
            <person name="Wu L."/>
            <person name="Xiao J."/>
            <person name="Feng Y."/>
            <person name="Chen Y."/>
            <person name="Sun X."/>
            <person name="Zhang Y."/>
            <person name="Marsh G.A."/>
            <person name="Crameri G."/>
            <person name="Broder C.C."/>
            <person name="Frey K.G."/>
            <person name="Wang L.F."/>
            <person name="Wang J."/>
        </authorList>
    </citation>
    <scope>NUCLEOTIDE SEQUENCE [LARGE SCALE GENOMIC DNA]</scope>
</reference>
<evidence type="ECO:0000313" key="3">
    <source>
        <dbReference type="Proteomes" id="UP000010556"/>
    </source>
</evidence>
<organism evidence="2 3">
    <name type="scientific">Myotis davidii</name>
    <name type="common">David's myotis</name>
    <dbReference type="NCBI Taxonomy" id="225400"/>
    <lineage>
        <taxon>Eukaryota</taxon>
        <taxon>Metazoa</taxon>
        <taxon>Chordata</taxon>
        <taxon>Craniata</taxon>
        <taxon>Vertebrata</taxon>
        <taxon>Euteleostomi</taxon>
        <taxon>Mammalia</taxon>
        <taxon>Eutheria</taxon>
        <taxon>Laurasiatheria</taxon>
        <taxon>Chiroptera</taxon>
        <taxon>Yangochiroptera</taxon>
        <taxon>Vespertilionidae</taxon>
        <taxon>Myotis</taxon>
    </lineage>
</organism>
<keyword evidence="3" id="KW-1185">Reference proteome</keyword>
<proteinExistence type="predicted"/>
<dbReference type="Proteomes" id="UP000010556">
    <property type="component" value="Unassembled WGS sequence"/>
</dbReference>
<feature type="coiled-coil region" evidence="1">
    <location>
        <begin position="53"/>
        <end position="114"/>
    </location>
</feature>
<protein>
    <submittedName>
        <fullName evidence="2">Thyroid receptor-interacting protein 11</fullName>
    </submittedName>
</protein>
<gene>
    <name evidence="2" type="ORF">MDA_GLEAN10012617</name>
</gene>
<evidence type="ECO:0000313" key="2">
    <source>
        <dbReference type="EMBL" id="ELK27113.1"/>
    </source>
</evidence>
<dbReference type="EMBL" id="KB110508">
    <property type="protein sequence ID" value="ELK27113.1"/>
    <property type="molecule type" value="Genomic_DNA"/>
</dbReference>
<name>L5LNP5_MYODS</name>
<accession>L5LNP5</accession>
<keyword evidence="1" id="KW-0175">Coiled coil</keyword>
<dbReference type="AlphaFoldDB" id="L5LNP5"/>
<sequence>MALKNKLPKLHLATQSGNSGLAMSHRPLHHLHWVTQQPSASACNRGDMNLADHILSQQEINRLSNKLLRLEAEVSLWRRFAQTSTAYGFDHNEIHKLQNTIKKLRSETRKLMAINL</sequence>
<keyword evidence="2" id="KW-0675">Receptor</keyword>
<evidence type="ECO:0000256" key="1">
    <source>
        <dbReference type="SAM" id="Coils"/>
    </source>
</evidence>